<dbReference type="Proteomes" id="UP000218811">
    <property type="component" value="Unassembled WGS sequence"/>
</dbReference>
<name>A0A2H3K678_WOLCO</name>
<gene>
    <name evidence="1" type="ORF">WOLCODRAFT_75035</name>
</gene>
<evidence type="ECO:0000313" key="1">
    <source>
        <dbReference type="EMBL" id="PCH43937.1"/>
    </source>
</evidence>
<keyword evidence="2" id="KW-1185">Reference proteome</keyword>
<dbReference type="AlphaFoldDB" id="A0A2H3K678"/>
<sequence length="215" mass="24631">MILGTFRTTPIDSHEHLASILPIPLTLHQIVTQNAIRTCTLPTNSLIHNRRYSNIRQPFPLTIQTINKTYPYTNPITYIHHLLPTDTERIDPFVQAPWDRQPKWGTHLQFDTIAQKSMKQEHITHHCHIQHLIDIIATNPTHLTIYTDRSSHTPRYRRKPHTGAALLVTHLSKHIHEEARGLGIQAMLFDAELCAAALAANRILDILPSHIHLTT</sequence>
<dbReference type="EMBL" id="KB468146">
    <property type="protein sequence ID" value="PCH43937.1"/>
    <property type="molecule type" value="Genomic_DNA"/>
</dbReference>
<protein>
    <submittedName>
        <fullName evidence="1">Uncharacterized protein</fullName>
    </submittedName>
</protein>
<organism evidence="1 2">
    <name type="scientific">Wolfiporia cocos (strain MD-104)</name>
    <name type="common">Brown rot fungus</name>
    <dbReference type="NCBI Taxonomy" id="742152"/>
    <lineage>
        <taxon>Eukaryota</taxon>
        <taxon>Fungi</taxon>
        <taxon>Dikarya</taxon>
        <taxon>Basidiomycota</taxon>
        <taxon>Agaricomycotina</taxon>
        <taxon>Agaricomycetes</taxon>
        <taxon>Polyporales</taxon>
        <taxon>Phaeolaceae</taxon>
        <taxon>Wolfiporia</taxon>
    </lineage>
</organism>
<proteinExistence type="predicted"/>
<reference evidence="1 2" key="1">
    <citation type="journal article" date="2012" name="Science">
        <title>The Paleozoic origin of enzymatic lignin decomposition reconstructed from 31 fungal genomes.</title>
        <authorList>
            <person name="Floudas D."/>
            <person name="Binder M."/>
            <person name="Riley R."/>
            <person name="Barry K."/>
            <person name="Blanchette R.A."/>
            <person name="Henrissat B."/>
            <person name="Martinez A.T."/>
            <person name="Otillar R."/>
            <person name="Spatafora J.W."/>
            <person name="Yadav J.S."/>
            <person name="Aerts A."/>
            <person name="Benoit I."/>
            <person name="Boyd A."/>
            <person name="Carlson A."/>
            <person name="Copeland A."/>
            <person name="Coutinho P.M."/>
            <person name="de Vries R.P."/>
            <person name="Ferreira P."/>
            <person name="Findley K."/>
            <person name="Foster B."/>
            <person name="Gaskell J."/>
            <person name="Glotzer D."/>
            <person name="Gorecki P."/>
            <person name="Heitman J."/>
            <person name="Hesse C."/>
            <person name="Hori C."/>
            <person name="Igarashi K."/>
            <person name="Jurgens J.A."/>
            <person name="Kallen N."/>
            <person name="Kersten P."/>
            <person name="Kohler A."/>
            <person name="Kuees U."/>
            <person name="Kumar T.K.A."/>
            <person name="Kuo A."/>
            <person name="LaButti K."/>
            <person name="Larrondo L.F."/>
            <person name="Lindquist E."/>
            <person name="Ling A."/>
            <person name="Lombard V."/>
            <person name="Lucas S."/>
            <person name="Lundell T."/>
            <person name="Martin R."/>
            <person name="McLaughlin D.J."/>
            <person name="Morgenstern I."/>
            <person name="Morin E."/>
            <person name="Murat C."/>
            <person name="Nagy L.G."/>
            <person name="Nolan M."/>
            <person name="Ohm R.A."/>
            <person name="Patyshakuliyeva A."/>
            <person name="Rokas A."/>
            <person name="Ruiz-Duenas F.J."/>
            <person name="Sabat G."/>
            <person name="Salamov A."/>
            <person name="Samejima M."/>
            <person name="Schmutz J."/>
            <person name="Slot J.C."/>
            <person name="St John F."/>
            <person name="Stenlid J."/>
            <person name="Sun H."/>
            <person name="Sun S."/>
            <person name="Syed K."/>
            <person name="Tsang A."/>
            <person name="Wiebenga A."/>
            <person name="Young D."/>
            <person name="Pisabarro A."/>
            <person name="Eastwood D.C."/>
            <person name="Martin F."/>
            <person name="Cullen D."/>
            <person name="Grigoriev I.V."/>
            <person name="Hibbett D.S."/>
        </authorList>
    </citation>
    <scope>NUCLEOTIDE SEQUENCE [LARGE SCALE GENOMIC DNA]</scope>
    <source>
        <strain evidence="1 2">MD-104</strain>
    </source>
</reference>
<evidence type="ECO:0000313" key="2">
    <source>
        <dbReference type="Proteomes" id="UP000218811"/>
    </source>
</evidence>
<feature type="non-terminal residue" evidence="1">
    <location>
        <position position="215"/>
    </location>
</feature>
<accession>A0A2H3K678</accession>